<name>A0AA40DJ31_9PEZI</name>
<feature type="region of interest" description="Disordered" evidence="1">
    <location>
        <begin position="90"/>
        <end position="135"/>
    </location>
</feature>
<dbReference type="EMBL" id="JAUKTV010000024">
    <property type="protein sequence ID" value="KAK0702607.1"/>
    <property type="molecule type" value="Genomic_DNA"/>
</dbReference>
<keyword evidence="3" id="KW-0732">Signal</keyword>
<keyword evidence="2" id="KW-1133">Transmembrane helix</keyword>
<feature type="chain" id="PRO_5041205292" description="GPI anchored serine-threonine rich protein" evidence="3">
    <location>
        <begin position="26"/>
        <end position="164"/>
    </location>
</feature>
<sequence length="164" mass="16649">MKSFLLPVAVLVSAAVAQTTTVCAADYIVESCLGSEKAKLANCNTGDYDCQCAAWQAILTCYNNCPNDSRLPTDVGQKDIFCGYASQFPSKATTAASPSKTSSSSATQTPNNNQAEDDATNTEDESGSSTSTGSPATNTNSAAYLALNAGGVLAAVAGVVAVVL</sequence>
<comment type="caution">
    <text evidence="4">The sequence shown here is derived from an EMBL/GenBank/DDBJ whole genome shotgun (WGS) entry which is preliminary data.</text>
</comment>
<feature type="signal peptide" evidence="3">
    <location>
        <begin position="1"/>
        <end position="25"/>
    </location>
</feature>
<evidence type="ECO:0000256" key="3">
    <source>
        <dbReference type="SAM" id="SignalP"/>
    </source>
</evidence>
<keyword evidence="5" id="KW-1185">Reference proteome</keyword>
<evidence type="ECO:0000313" key="5">
    <source>
        <dbReference type="Proteomes" id="UP001172159"/>
    </source>
</evidence>
<evidence type="ECO:0000256" key="1">
    <source>
        <dbReference type="SAM" id="MobiDB-lite"/>
    </source>
</evidence>
<evidence type="ECO:0008006" key="6">
    <source>
        <dbReference type="Google" id="ProtNLM"/>
    </source>
</evidence>
<feature type="transmembrane region" description="Helical" evidence="2">
    <location>
        <begin position="142"/>
        <end position="163"/>
    </location>
</feature>
<feature type="compositionally biased region" description="Low complexity" evidence="1">
    <location>
        <begin position="90"/>
        <end position="107"/>
    </location>
</feature>
<dbReference type="Proteomes" id="UP001172159">
    <property type="component" value="Unassembled WGS sequence"/>
</dbReference>
<evidence type="ECO:0000256" key="2">
    <source>
        <dbReference type="SAM" id="Phobius"/>
    </source>
</evidence>
<feature type="compositionally biased region" description="Acidic residues" evidence="1">
    <location>
        <begin position="115"/>
        <end position="126"/>
    </location>
</feature>
<proteinExistence type="predicted"/>
<evidence type="ECO:0000313" key="4">
    <source>
        <dbReference type="EMBL" id="KAK0702607.1"/>
    </source>
</evidence>
<accession>A0AA40DJ31</accession>
<protein>
    <recommendedName>
        <fullName evidence="6">GPI anchored serine-threonine rich protein</fullName>
    </recommendedName>
</protein>
<keyword evidence="2" id="KW-0812">Transmembrane</keyword>
<dbReference type="AlphaFoldDB" id="A0AA40DJ31"/>
<reference evidence="4" key="1">
    <citation type="submission" date="2023-06" db="EMBL/GenBank/DDBJ databases">
        <title>Genome-scale phylogeny and comparative genomics of the fungal order Sordariales.</title>
        <authorList>
            <consortium name="Lawrence Berkeley National Laboratory"/>
            <person name="Hensen N."/>
            <person name="Bonometti L."/>
            <person name="Westerberg I."/>
            <person name="Brannstrom I.O."/>
            <person name="Guillou S."/>
            <person name="Cros-Aarteil S."/>
            <person name="Calhoun S."/>
            <person name="Haridas S."/>
            <person name="Kuo A."/>
            <person name="Mondo S."/>
            <person name="Pangilinan J."/>
            <person name="Riley R."/>
            <person name="Labutti K."/>
            <person name="Andreopoulos B."/>
            <person name="Lipzen A."/>
            <person name="Chen C."/>
            <person name="Yanf M."/>
            <person name="Daum C."/>
            <person name="Ng V."/>
            <person name="Clum A."/>
            <person name="Steindorff A."/>
            <person name="Ohm R."/>
            <person name="Martin F."/>
            <person name="Silar P."/>
            <person name="Natvig D."/>
            <person name="Lalanne C."/>
            <person name="Gautier V."/>
            <person name="Ament-Velasquez S.L."/>
            <person name="Kruys A."/>
            <person name="Hutchinson M.I."/>
            <person name="Powell A.J."/>
            <person name="Barry K."/>
            <person name="Miller A.N."/>
            <person name="Grigoriev I.V."/>
            <person name="Debuchy R."/>
            <person name="Gladieux P."/>
            <person name="Thoren M.H."/>
            <person name="Johannesson H."/>
        </authorList>
    </citation>
    <scope>NUCLEOTIDE SEQUENCE</scope>
    <source>
        <strain evidence="4">CBS 540.89</strain>
    </source>
</reference>
<organism evidence="4 5">
    <name type="scientific">Apiosordaria backusii</name>
    <dbReference type="NCBI Taxonomy" id="314023"/>
    <lineage>
        <taxon>Eukaryota</taxon>
        <taxon>Fungi</taxon>
        <taxon>Dikarya</taxon>
        <taxon>Ascomycota</taxon>
        <taxon>Pezizomycotina</taxon>
        <taxon>Sordariomycetes</taxon>
        <taxon>Sordariomycetidae</taxon>
        <taxon>Sordariales</taxon>
        <taxon>Lasiosphaeriaceae</taxon>
        <taxon>Apiosordaria</taxon>
    </lineage>
</organism>
<gene>
    <name evidence="4" type="ORF">B0T21DRAFT_388026</name>
</gene>
<keyword evidence="2" id="KW-0472">Membrane</keyword>